<dbReference type="RefSeq" id="WP_173417052.1">
    <property type="nucleotide sequence ID" value="NZ_CP054139.1"/>
</dbReference>
<keyword evidence="3" id="KW-1185">Reference proteome</keyword>
<dbReference type="Proteomes" id="UP000505355">
    <property type="component" value="Chromosome"/>
</dbReference>
<sequence>MKTFILIFIHLASATVLFIGSCAHSPKNKLKGDWKTKDGSTKLTITDDKFTENAGSPVTEDYFMKGDTIYTSFEGNQPFTKFVVQKVDDHNLSLLYPDAIKVDFVR</sequence>
<name>A0A7D4UM01_9SPHI</name>
<protein>
    <recommendedName>
        <fullName evidence="4">DUF5640 domain-containing protein</fullName>
    </recommendedName>
</protein>
<feature type="signal peptide" evidence="1">
    <location>
        <begin position="1"/>
        <end position="18"/>
    </location>
</feature>
<evidence type="ECO:0008006" key="4">
    <source>
        <dbReference type="Google" id="ProtNLM"/>
    </source>
</evidence>
<proteinExistence type="predicted"/>
<evidence type="ECO:0000256" key="1">
    <source>
        <dbReference type="SAM" id="SignalP"/>
    </source>
</evidence>
<evidence type="ECO:0000313" key="3">
    <source>
        <dbReference type="Proteomes" id="UP000505355"/>
    </source>
</evidence>
<dbReference type="PROSITE" id="PS51257">
    <property type="entry name" value="PROKAR_LIPOPROTEIN"/>
    <property type="match status" value="1"/>
</dbReference>
<dbReference type="AlphaFoldDB" id="A0A7D4UM01"/>
<accession>A0A7D4UM01</accession>
<gene>
    <name evidence="2" type="ORF">HQ865_22440</name>
</gene>
<keyword evidence="1" id="KW-0732">Signal</keyword>
<evidence type="ECO:0000313" key="2">
    <source>
        <dbReference type="EMBL" id="QKJ32402.1"/>
    </source>
</evidence>
<reference evidence="2 3" key="1">
    <citation type="submission" date="2020-05" db="EMBL/GenBank/DDBJ databases">
        <title>Mucilaginibacter mali sp. nov.</title>
        <authorList>
            <person name="Kim H.S."/>
            <person name="Lee K.C."/>
            <person name="Suh M.K."/>
            <person name="Kim J.-S."/>
            <person name="Han K.-I."/>
            <person name="Eom M.K."/>
            <person name="Shin Y.K."/>
            <person name="Lee J.-S."/>
        </authorList>
    </citation>
    <scope>NUCLEOTIDE SEQUENCE [LARGE SCALE GENOMIC DNA]</scope>
    <source>
        <strain evidence="2 3">G2-14</strain>
    </source>
</reference>
<feature type="chain" id="PRO_5028997207" description="DUF5640 domain-containing protein" evidence="1">
    <location>
        <begin position="19"/>
        <end position="106"/>
    </location>
</feature>
<dbReference type="EMBL" id="CP054139">
    <property type="protein sequence ID" value="QKJ32402.1"/>
    <property type="molecule type" value="Genomic_DNA"/>
</dbReference>
<organism evidence="2 3">
    <name type="scientific">Mucilaginibacter mali</name>
    <dbReference type="NCBI Taxonomy" id="2740462"/>
    <lineage>
        <taxon>Bacteria</taxon>
        <taxon>Pseudomonadati</taxon>
        <taxon>Bacteroidota</taxon>
        <taxon>Sphingobacteriia</taxon>
        <taxon>Sphingobacteriales</taxon>
        <taxon>Sphingobacteriaceae</taxon>
        <taxon>Mucilaginibacter</taxon>
    </lineage>
</organism>
<dbReference type="KEGG" id="mmab:HQ865_22440"/>